<protein>
    <submittedName>
        <fullName evidence="2">Uncharacterized protein</fullName>
    </submittedName>
</protein>
<keyword evidence="1" id="KW-0472">Membrane</keyword>
<keyword evidence="1" id="KW-1133">Transmembrane helix</keyword>
<dbReference type="AlphaFoldDB" id="A0A0B1S6U5"/>
<gene>
    <name evidence="2" type="ORF">OESDEN_20742</name>
</gene>
<proteinExistence type="predicted"/>
<feature type="non-terminal residue" evidence="2">
    <location>
        <position position="105"/>
    </location>
</feature>
<feature type="transmembrane region" description="Helical" evidence="1">
    <location>
        <begin position="82"/>
        <end position="102"/>
    </location>
</feature>
<feature type="transmembrane region" description="Helical" evidence="1">
    <location>
        <begin position="21"/>
        <end position="50"/>
    </location>
</feature>
<name>A0A0B1S6U5_OESDE</name>
<dbReference type="EMBL" id="KN604141">
    <property type="protein sequence ID" value="KHJ79606.1"/>
    <property type="molecule type" value="Genomic_DNA"/>
</dbReference>
<keyword evidence="1" id="KW-0812">Transmembrane</keyword>
<accession>A0A0B1S6U5</accession>
<dbReference type="Proteomes" id="UP000053660">
    <property type="component" value="Unassembled WGS sequence"/>
</dbReference>
<dbReference type="OrthoDB" id="5833743at2759"/>
<keyword evidence="3" id="KW-1185">Reference proteome</keyword>
<organism evidence="2 3">
    <name type="scientific">Oesophagostomum dentatum</name>
    <name type="common">Nodular worm</name>
    <dbReference type="NCBI Taxonomy" id="61180"/>
    <lineage>
        <taxon>Eukaryota</taxon>
        <taxon>Metazoa</taxon>
        <taxon>Ecdysozoa</taxon>
        <taxon>Nematoda</taxon>
        <taxon>Chromadorea</taxon>
        <taxon>Rhabditida</taxon>
        <taxon>Rhabditina</taxon>
        <taxon>Rhabditomorpha</taxon>
        <taxon>Strongyloidea</taxon>
        <taxon>Strongylidae</taxon>
        <taxon>Oesophagostomum</taxon>
    </lineage>
</organism>
<evidence type="ECO:0000313" key="3">
    <source>
        <dbReference type="Proteomes" id="UP000053660"/>
    </source>
</evidence>
<evidence type="ECO:0000313" key="2">
    <source>
        <dbReference type="EMBL" id="KHJ79606.1"/>
    </source>
</evidence>
<sequence length="105" mass="12015">MPNLFKLNRSQRRFFTCWGKLHVKLAFLIIILMTVFAEILETASYIAYGLPKVSSLLTYSVEVWEYIVTVTMIIAFVQESSLLMLPFIGQMVGVFSLVLIVFNSN</sequence>
<feature type="transmembrane region" description="Helical" evidence="1">
    <location>
        <begin position="56"/>
        <end position="77"/>
    </location>
</feature>
<reference evidence="2 3" key="1">
    <citation type="submission" date="2014-03" db="EMBL/GenBank/DDBJ databases">
        <title>Draft genome of the hookworm Oesophagostomum dentatum.</title>
        <authorList>
            <person name="Mitreva M."/>
        </authorList>
    </citation>
    <scope>NUCLEOTIDE SEQUENCE [LARGE SCALE GENOMIC DNA]</scope>
    <source>
        <strain evidence="2 3">OD-Hann</strain>
    </source>
</reference>
<evidence type="ECO:0000256" key="1">
    <source>
        <dbReference type="SAM" id="Phobius"/>
    </source>
</evidence>